<feature type="binding site" evidence="8">
    <location>
        <position position="240"/>
    </location>
    <ligand>
        <name>Mg(2+)</name>
        <dbReference type="ChEBI" id="CHEBI:18420"/>
    </ligand>
</feature>
<evidence type="ECO:0000256" key="1">
    <source>
        <dbReference type="ARBA" id="ARBA00009747"/>
    </source>
</evidence>
<comment type="similarity">
    <text evidence="1 8">Belongs to the SELO family.</text>
</comment>
<feature type="binding site" evidence="8">
    <location>
        <position position="172"/>
    </location>
    <ligand>
        <name>ATP</name>
        <dbReference type="ChEBI" id="CHEBI:30616"/>
    </ligand>
</feature>
<dbReference type="InterPro" id="IPR003846">
    <property type="entry name" value="SelO"/>
</dbReference>
<comment type="cofactor">
    <cofactor evidence="8">
        <name>Mg(2+)</name>
        <dbReference type="ChEBI" id="CHEBI:18420"/>
    </cofactor>
    <cofactor evidence="8">
        <name>Mn(2+)</name>
        <dbReference type="ChEBI" id="CHEBI:29035"/>
    </cofactor>
</comment>
<evidence type="ECO:0000256" key="8">
    <source>
        <dbReference type="HAMAP-Rule" id="MF_00692"/>
    </source>
</evidence>
<dbReference type="Pfam" id="PF02696">
    <property type="entry name" value="SelO"/>
    <property type="match status" value="1"/>
</dbReference>
<comment type="catalytic activity">
    <reaction evidence="8">
        <text>L-tyrosyl-[protein] + UTP = O-(5'-uridylyl)-L-tyrosyl-[protein] + diphosphate</text>
        <dbReference type="Rhea" id="RHEA:83887"/>
        <dbReference type="Rhea" id="RHEA-COMP:10136"/>
        <dbReference type="Rhea" id="RHEA-COMP:20238"/>
        <dbReference type="ChEBI" id="CHEBI:33019"/>
        <dbReference type="ChEBI" id="CHEBI:46398"/>
        <dbReference type="ChEBI" id="CHEBI:46858"/>
        <dbReference type="ChEBI" id="CHEBI:90602"/>
    </reaction>
</comment>
<feature type="binding site" evidence="8">
    <location>
        <position position="165"/>
    </location>
    <ligand>
        <name>ATP</name>
        <dbReference type="ChEBI" id="CHEBI:30616"/>
    </ligand>
</feature>
<keyword evidence="5 8" id="KW-0547">Nucleotide-binding</keyword>
<reference evidence="9 11" key="1">
    <citation type="submission" date="2014-08" db="EMBL/GenBank/DDBJ databases">
        <title>Complete genome sequence of Corynebacterium imitans DSM 44264, isolated from a five-month-old boy with suspected pharyngeal diphtheria.</title>
        <authorList>
            <person name="Mollmann S."/>
            <person name="Albersmeier A."/>
            <person name="Ruckert C."/>
            <person name="Tauch A."/>
        </authorList>
    </citation>
    <scope>NUCLEOTIDE SEQUENCE [LARGE SCALE GENOMIC DNA]</scope>
    <source>
        <strain evidence="9 11">DSM 44264</strain>
    </source>
</reference>
<dbReference type="EC" id="2.7.7.-" evidence="8"/>
<feature type="binding site" evidence="8">
    <location>
        <position position="82"/>
    </location>
    <ligand>
        <name>ATP</name>
        <dbReference type="ChEBI" id="CHEBI:30616"/>
    </ligand>
</feature>
<dbReference type="HAMAP" id="MF_00692">
    <property type="entry name" value="SelO"/>
    <property type="match status" value="1"/>
</dbReference>
<dbReference type="Proteomes" id="UP000028780">
    <property type="component" value="Chromosome"/>
</dbReference>
<dbReference type="Proteomes" id="UP000215374">
    <property type="component" value="Chromosome 1"/>
</dbReference>
<keyword evidence="3 8" id="KW-0548">Nucleotidyltransferase</keyword>
<keyword evidence="6 8" id="KW-0067">ATP-binding</keyword>
<dbReference type="RefSeq" id="WP_038591200.1">
    <property type="nucleotide sequence ID" value="NZ_CP009211.1"/>
</dbReference>
<feature type="binding site" evidence="8">
    <location>
        <position position="240"/>
    </location>
    <ligand>
        <name>ATP</name>
        <dbReference type="ChEBI" id="CHEBI:30616"/>
    </ligand>
</feature>
<dbReference type="HOGENOM" id="CLU_010245_4_1_11"/>
<dbReference type="OrthoDB" id="9776281at2"/>
<comment type="catalytic activity">
    <reaction evidence="8">
        <text>L-threonyl-[protein] + ATP = 3-O-(5'-adenylyl)-L-threonyl-[protein] + diphosphate</text>
        <dbReference type="Rhea" id="RHEA:54292"/>
        <dbReference type="Rhea" id="RHEA-COMP:11060"/>
        <dbReference type="Rhea" id="RHEA-COMP:13847"/>
        <dbReference type="ChEBI" id="CHEBI:30013"/>
        <dbReference type="ChEBI" id="CHEBI:30616"/>
        <dbReference type="ChEBI" id="CHEBI:33019"/>
        <dbReference type="ChEBI" id="CHEBI:138113"/>
        <dbReference type="EC" id="2.7.7.108"/>
    </reaction>
</comment>
<feature type="binding site" evidence="8">
    <location>
        <position position="113"/>
    </location>
    <ligand>
        <name>ATP</name>
        <dbReference type="ChEBI" id="CHEBI:30616"/>
    </ligand>
</feature>
<keyword evidence="7 8" id="KW-0460">Magnesium</keyword>
<dbReference type="PANTHER" id="PTHR32057:SF14">
    <property type="entry name" value="PROTEIN ADENYLYLTRANSFERASE SELO, MITOCHONDRIAL"/>
    <property type="match status" value="1"/>
</dbReference>
<dbReference type="GO" id="GO:0070733">
    <property type="term" value="F:AMPylase activity"/>
    <property type="evidence" value="ECO:0007669"/>
    <property type="project" value="UniProtKB-EC"/>
</dbReference>
<evidence type="ECO:0000256" key="2">
    <source>
        <dbReference type="ARBA" id="ARBA00022679"/>
    </source>
</evidence>
<dbReference type="AlphaFoldDB" id="A0A076NNF6"/>
<evidence type="ECO:0000313" key="12">
    <source>
        <dbReference type="Proteomes" id="UP000215374"/>
    </source>
</evidence>
<reference evidence="10 12" key="2">
    <citation type="submission" date="2017-06" db="EMBL/GenBank/DDBJ databases">
        <authorList>
            <consortium name="Pathogen Informatics"/>
        </authorList>
    </citation>
    <scope>NUCLEOTIDE SEQUENCE [LARGE SCALE GENOMIC DNA]</scope>
    <source>
        <strain evidence="10 12">NCTC13015</strain>
    </source>
</reference>
<dbReference type="PANTHER" id="PTHR32057">
    <property type="entry name" value="PROTEIN ADENYLYLTRANSFERASE SELO, MITOCHONDRIAL"/>
    <property type="match status" value="1"/>
</dbReference>
<protein>
    <recommendedName>
        <fullName evidence="8">Protein nucleotidyltransferase YdiU</fullName>
        <ecNumber evidence="8">2.7.7.-</ecNumber>
    </recommendedName>
    <alternativeName>
        <fullName evidence="8">Protein adenylyltransferase YdiU</fullName>
        <ecNumber evidence="8">2.7.7.108</ecNumber>
    </alternativeName>
    <alternativeName>
        <fullName evidence="8">Protein uridylyltransferase YdiU</fullName>
        <ecNumber evidence="8">2.7.7.-</ecNumber>
    </alternativeName>
</protein>
<dbReference type="eggNOG" id="COG0397">
    <property type="taxonomic scope" value="Bacteria"/>
</dbReference>
<evidence type="ECO:0000256" key="6">
    <source>
        <dbReference type="ARBA" id="ARBA00022840"/>
    </source>
</evidence>
<name>A0A076NNF6_9CORY</name>
<proteinExistence type="inferred from homology"/>
<sequence>MEQPTLAHTFADALPDMAVPVPGTDLPDAELIVLNEPHARELGLDTEWLRSDEGVAWLAGAAGGHATAYSGHQFGQFVPVLGDGRAMLLGDINGREIQLKGSGLTPFSRPGSDGLGAIGPMLREYLVSEFMHAIGIPTTRALAVIRTGEKVIRQQGQVPAGIVVRTASSHLRVGSLQYAAQKSRDLVADVITAAGYEGPERLLDSVIHRQVDVVSRWMAVGFVHGVMNTDNVALSGETIDYGPCAFTQRFDGAATFSSIDAQRRYAFGNQPSILAWNMVRLAETLLPELGQERAQEILSTMQSRWDTAWETYIGDLADELAQADDITTFNREHGMVFGGVTAFEYGDAPDGSPYPGPIYIPRNHMLQDAINAAERDGDFAPYLALLHAVTHPYDEGAGEEWMAQPERPGPFTTFCGT</sequence>
<feature type="binding site" evidence="8">
    <location>
        <position position="231"/>
    </location>
    <ligand>
        <name>Mg(2+)</name>
        <dbReference type="ChEBI" id="CHEBI:18420"/>
    </ligand>
</feature>
<dbReference type="GO" id="GO:0000287">
    <property type="term" value="F:magnesium ion binding"/>
    <property type="evidence" value="ECO:0007669"/>
    <property type="project" value="UniProtKB-UniRule"/>
</dbReference>
<accession>A0A076NNF6</accession>
<feature type="binding site" evidence="8">
    <location>
        <position position="84"/>
    </location>
    <ligand>
        <name>ATP</name>
        <dbReference type="ChEBI" id="CHEBI:30616"/>
    </ligand>
</feature>
<dbReference type="EMBL" id="LT906467">
    <property type="protein sequence ID" value="SNV75343.1"/>
    <property type="molecule type" value="Genomic_DNA"/>
</dbReference>
<evidence type="ECO:0000256" key="7">
    <source>
        <dbReference type="ARBA" id="ARBA00022842"/>
    </source>
</evidence>
<dbReference type="EMBL" id="CP009211">
    <property type="protein sequence ID" value="AIJ33791.1"/>
    <property type="molecule type" value="Genomic_DNA"/>
</dbReference>
<dbReference type="KEGG" id="cii:CIMIT_07645"/>
<dbReference type="GO" id="GO:0030145">
    <property type="term" value="F:manganese ion binding"/>
    <property type="evidence" value="ECO:0007669"/>
    <property type="project" value="UniProtKB-UniRule"/>
</dbReference>
<organism evidence="9 11">
    <name type="scientific">Corynebacterium imitans</name>
    <dbReference type="NCBI Taxonomy" id="156978"/>
    <lineage>
        <taxon>Bacteria</taxon>
        <taxon>Bacillati</taxon>
        <taxon>Actinomycetota</taxon>
        <taxon>Actinomycetes</taxon>
        <taxon>Mycobacteriales</taxon>
        <taxon>Corynebacteriaceae</taxon>
        <taxon>Corynebacterium</taxon>
    </lineage>
</organism>
<feature type="binding site" evidence="8">
    <location>
        <position position="100"/>
    </location>
    <ligand>
        <name>ATP</name>
        <dbReference type="ChEBI" id="CHEBI:30616"/>
    </ligand>
</feature>
<evidence type="ECO:0000256" key="5">
    <source>
        <dbReference type="ARBA" id="ARBA00022741"/>
    </source>
</evidence>
<keyword evidence="11" id="KW-1185">Reference proteome</keyword>
<keyword evidence="8" id="KW-0464">Manganese</keyword>
<dbReference type="GO" id="GO:0005524">
    <property type="term" value="F:ATP binding"/>
    <property type="evidence" value="ECO:0007669"/>
    <property type="project" value="UniProtKB-UniRule"/>
</dbReference>
<comment type="catalytic activity">
    <reaction evidence="8">
        <text>L-tyrosyl-[protein] + ATP = O-(5'-adenylyl)-L-tyrosyl-[protein] + diphosphate</text>
        <dbReference type="Rhea" id="RHEA:54288"/>
        <dbReference type="Rhea" id="RHEA-COMP:10136"/>
        <dbReference type="Rhea" id="RHEA-COMP:13846"/>
        <dbReference type="ChEBI" id="CHEBI:30616"/>
        <dbReference type="ChEBI" id="CHEBI:33019"/>
        <dbReference type="ChEBI" id="CHEBI:46858"/>
        <dbReference type="ChEBI" id="CHEBI:83624"/>
        <dbReference type="EC" id="2.7.7.108"/>
    </reaction>
</comment>
<keyword evidence="2 8" id="KW-0808">Transferase</keyword>
<feature type="binding site" evidence="8">
    <location>
        <position position="114"/>
    </location>
    <ligand>
        <name>ATP</name>
        <dbReference type="ChEBI" id="CHEBI:30616"/>
    </ligand>
</feature>
<gene>
    <name evidence="8" type="primary">ydiU</name>
    <name evidence="8" type="synonym">selO</name>
    <name evidence="9" type="ORF">CIMIT_07645</name>
    <name evidence="10" type="ORF">SAMEA4535761_01589</name>
</gene>
<evidence type="ECO:0000256" key="3">
    <source>
        <dbReference type="ARBA" id="ARBA00022695"/>
    </source>
</evidence>
<evidence type="ECO:0000313" key="11">
    <source>
        <dbReference type="Proteomes" id="UP000028780"/>
    </source>
</evidence>
<evidence type="ECO:0000313" key="9">
    <source>
        <dbReference type="EMBL" id="AIJ33791.1"/>
    </source>
</evidence>
<feature type="binding site" evidence="8">
    <location>
        <position position="85"/>
    </location>
    <ligand>
        <name>ATP</name>
        <dbReference type="ChEBI" id="CHEBI:30616"/>
    </ligand>
</feature>
<evidence type="ECO:0000256" key="4">
    <source>
        <dbReference type="ARBA" id="ARBA00022723"/>
    </source>
</evidence>
<dbReference type="EC" id="2.7.7.108" evidence="8"/>
<evidence type="ECO:0000313" key="10">
    <source>
        <dbReference type="EMBL" id="SNV75343.1"/>
    </source>
</evidence>
<comment type="catalytic activity">
    <reaction evidence="8">
        <text>L-histidyl-[protein] + UTP = N(tele)-(5'-uridylyl)-L-histidyl-[protein] + diphosphate</text>
        <dbReference type="Rhea" id="RHEA:83891"/>
        <dbReference type="Rhea" id="RHEA-COMP:9745"/>
        <dbReference type="Rhea" id="RHEA-COMP:20239"/>
        <dbReference type="ChEBI" id="CHEBI:29979"/>
        <dbReference type="ChEBI" id="CHEBI:33019"/>
        <dbReference type="ChEBI" id="CHEBI:46398"/>
        <dbReference type="ChEBI" id="CHEBI:233474"/>
    </reaction>
</comment>
<comment type="catalytic activity">
    <reaction evidence="8">
        <text>L-seryl-[protein] + UTP = O-(5'-uridylyl)-L-seryl-[protein] + diphosphate</text>
        <dbReference type="Rhea" id="RHEA:64604"/>
        <dbReference type="Rhea" id="RHEA-COMP:9863"/>
        <dbReference type="Rhea" id="RHEA-COMP:16635"/>
        <dbReference type="ChEBI" id="CHEBI:29999"/>
        <dbReference type="ChEBI" id="CHEBI:33019"/>
        <dbReference type="ChEBI" id="CHEBI:46398"/>
        <dbReference type="ChEBI" id="CHEBI:156051"/>
    </reaction>
</comment>
<keyword evidence="4 8" id="KW-0479">Metal-binding</keyword>
<feature type="active site" description="Proton acceptor" evidence="8">
    <location>
        <position position="230"/>
    </location>
</feature>
<comment type="catalytic activity">
    <reaction evidence="8">
        <text>L-seryl-[protein] + ATP = 3-O-(5'-adenylyl)-L-seryl-[protein] + diphosphate</text>
        <dbReference type="Rhea" id="RHEA:58120"/>
        <dbReference type="Rhea" id="RHEA-COMP:9863"/>
        <dbReference type="Rhea" id="RHEA-COMP:15073"/>
        <dbReference type="ChEBI" id="CHEBI:29999"/>
        <dbReference type="ChEBI" id="CHEBI:30616"/>
        <dbReference type="ChEBI" id="CHEBI:33019"/>
        <dbReference type="ChEBI" id="CHEBI:142516"/>
        <dbReference type="EC" id="2.7.7.108"/>
    </reaction>
</comment>
<comment type="function">
    <text evidence="8">Nucleotidyltransferase involved in the post-translational modification of proteins. It can catalyze the addition of adenosine monophosphate (AMP) or uridine monophosphate (UMP) to a protein, resulting in modifications known as AMPylation and UMPylation.</text>
</comment>